<comment type="subcellular location">
    <subcellularLocation>
        <location evidence="1">Secreted</location>
    </subcellularLocation>
</comment>
<sequence length="116" mass="12472">MNWCVGMLLCSSVIFSCALGNPTTPPNVVEEVETSPAVEVPKLSVFKNALWKRDYVACPASADRQCYCPSRNTCCAQDSGDQKFGCCPYLNAVCCSDGFCCANGFTCIIESGTCVR</sequence>
<dbReference type="AlphaFoldDB" id="A0A9X0CUB6"/>
<dbReference type="Gene3D" id="2.10.25.160">
    <property type="entry name" value="Granulin"/>
    <property type="match status" value="1"/>
</dbReference>
<evidence type="ECO:0000256" key="3">
    <source>
        <dbReference type="ARBA" id="ARBA00022525"/>
    </source>
</evidence>
<dbReference type="EMBL" id="MU826436">
    <property type="protein sequence ID" value="KAJ7375900.1"/>
    <property type="molecule type" value="Genomic_DNA"/>
</dbReference>
<keyword evidence="8" id="KW-1185">Reference proteome</keyword>
<dbReference type="Proteomes" id="UP001163046">
    <property type="component" value="Unassembled WGS sequence"/>
</dbReference>
<dbReference type="PANTHER" id="PTHR12274">
    <property type="entry name" value="GRANULIN"/>
    <property type="match status" value="1"/>
</dbReference>
<feature type="signal peptide" evidence="5">
    <location>
        <begin position="1"/>
        <end position="20"/>
    </location>
</feature>
<dbReference type="Pfam" id="PF00396">
    <property type="entry name" value="Granulin"/>
    <property type="match status" value="1"/>
</dbReference>
<comment type="caution">
    <text evidence="7">The sequence shown here is derived from an EMBL/GenBank/DDBJ whole genome shotgun (WGS) entry which is preliminary data.</text>
</comment>
<feature type="domain" description="Granulins" evidence="6">
    <location>
        <begin position="58"/>
        <end position="114"/>
    </location>
</feature>
<evidence type="ECO:0000313" key="8">
    <source>
        <dbReference type="Proteomes" id="UP001163046"/>
    </source>
</evidence>
<evidence type="ECO:0000259" key="6">
    <source>
        <dbReference type="SMART" id="SM00277"/>
    </source>
</evidence>
<dbReference type="InterPro" id="IPR000118">
    <property type="entry name" value="Granulin"/>
</dbReference>
<organism evidence="7 8">
    <name type="scientific">Desmophyllum pertusum</name>
    <dbReference type="NCBI Taxonomy" id="174260"/>
    <lineage>
        <taxon>Eukaryota</taxon>
        <taxon>Metazoa</taxon>
        <taxon>Cnidaria</taxon>
        <taxon>Anthozoa</taxon>
        <taxon>Hexacorallia</taxon>
        <taxon>Scleractinia</taxon>
        <taxon>Caryophylliina</taxon>
        <taxon>Caryophylliidae</taxon>
        <taxon>Desmophyllum</taxon>
    </lineage>
</organism>
<dbReference type="SMART" id="SM00277">
    <property type="entry name" value="GRAN"/>
    <property type="match status" value="1"/>
</dbReference>
<dbReference type="InterPro" id="IPR039036">
    <property type="entry name" value="Granulin_fam"/>
</dbReference>
<keyword evidence="5" id="KW-0732">Signal</keyword>
<keyword evidence="4" id="KW-1015">Disulfide bond</keyword>
<evidence type="ECO:0000256" key="2">
    <source>
        <dbReference type="ARBA" id="ARBA00010093"/>
    </source>
</evidence>
<evidence type="ECO:0000256" key="1">
    <source>
        <dbReference type="ARBA" id="ARBA00004613"/>
    </source>
</evidence>
<evidence type="ECO:0000256" key="4">
    <source>
        <dbReference type="ARBA" id="ARBA00023157"/>
    </source>
</evidence>
<name>A0A9X0CUB6_9CNID</name>
<comment type="similarity">
    <text evidence="2">Belongs to the granulin family.</text>
</comment>
<evidence type="ECO:0000313" key="7">
    <source>
        <dbReference type="EMBL" id="KAJ7375900.1"/>
    </source>
</evidence>
<evidence type="ECO:0000256" key="5">
    <source>
        <dbReference type="SAM" id="SignalP"/>
    </source>
</evidence>
<dbReference type="PANTHER" id="PTHR12274:SF3">
    <property type="entry name" value="PROGRANULIN"/>
    <property type="match status" value="1"/>
</dbReference>
<feature type="chain" id="PRO_5040875105" description="Granulins domain-containing protein" evidence="5">
    <location>
        <begin position="21"/>
        <end position="116"/>
    </location>
</feature>
<gene>
    <name evidence="7" type="ORF">OS493_038147</name>
</gene>
<keyword evidence="3" id="KW-0964">Secreted</keyword>
<protein>
    <recommendedName>
        <fullName evidence="6">Granulins domain-containing protein</fullName>
    </recommendedName>
</protein>
<proteinExistence type="inferred from homology"/>
<dbReference type="OrthoDB" id="5987231at2759"/>
<reference evidence="7" key="1">
    <citation type="submission" date="2023-01" db="EMBL/GenBank/DDBJ databases">
        <title>Genome assembly of the deep-sea coral Lophelia pertusa.</title>
        <authorList>
            <person name="Herrera S."/>
            <person name="Cordes E."/>
        </authorList>
    </citation>
    <scope>NUCLEOTIDE SEQUENCE</scope>
    <source>
        <strain evidence="7">USNM1676648</strain>
        <tissue evidence="7">Polyp</tissue>
    </source>
</reference>
<accession>A0A9X0CUB6</accession>
<dbReference type="GO" id="GO:0005576">
    <property type="term" value="C:extracellular region"/>
    <property type="evidence" value="ECO:0007669"/>
    <property type="project" value="UniProtKB-SubCell"/>
</dbReference>
<dbReference type="InterPro" id="IPR037277">
    <property type="entry name" value="Granulin_sf"/>
</dbReference>